<dbReference type="EMBL" id="JAJOZR010000005">
    <property type="protein sequence ID" value="MCD7109175.1"/>
    <property type="molecule type" value="Genomic_DNA"/>
</dbReference>
<comment type="caution">
    <text evidence="1">The sequence shown here is derived from an EMBL/GenBank/DDBJ whole genome shotgun (WGS) entry which is preliminary data.</text>
</comment>
<protein>
    <submittedName>
        <fullName evidence="1">Antitoxin MazE family protein</fullName>
    </submittedName>
</protein>
<sequence>MGRPRELSPEERDLLIRRGYRPVEMWVPDPADPSYLADARRQAANSVEADEKAGIEELYDPTAYDAWDRP</sequence>
<evidence type="ECO:0000313" key="1">
    <source>
        <dbReference type="EMBL" id="MCD7109175.1"/>
    </source>
</evidence>
<reference evidence="1" key="1">
    <citation type="submission" date="2021-12" db="EMBL/GenBank/DDBJ databases">
        <authorList>
            <person name="Li Y."/>
        </authorList>
    </citation>
    <scope>NUCLEOTIDE SEQUENCE</scope>
    <source>
        <strain evidence="1">DKSPLA3</strain>
    </source>
</reference>
<proteinExistence type="predicted"/>
<keyword evidence="2" id="KW-1185">Reference proteome</keyword>
<gene>
    <name evidence="1" type="ORF">LRX75_08970</name>
</gene>
<dbReference type="AlphaFoldDB" id="A0A9X1NRU8"/>
<accession>A0A9X1NRU8</accession>
<dbReference type="Proteomes" id="UP001139089">
    <property type="component" value="Unassembled WGS sequence"/>
</dbReference>
<dbReference type="Pfam" id="PF11455">
    <property type="entry name" value="MazE-like"/>
    <property type="match status" value="1"/>
</dbReference>
<evidence type="ECO:0000313" key="2">
    <source>
        <dbReference type="Proteomes" id="UP001139089"/>
    </source>
</evidence>
<name>A0A9X1NRU8_9HYPH</name>
<organism evidence="1 2">
    <name type="scientific">Rhizobium quercicola</name>
    <dbReference type="NCBI Taxonomy" id="2901226"/>
    <lineage>
        <taxon>Bacteria</taxon>
        <taxon>Pseudomonadati</taxon>
        <taxon>Pseudomonadota</taxon>
        <taxon>Alphaproteobacteria</taxon>
        <taxon>Hyphomicrobiales</taxon>
        <taxon>Rhizobiaceae</taxon>
        <taxon>Rhizobium/Agrobacterium group</taxon>
        <taxon>Rhizobium</taxon>
    </lineage>
</organism>
<dbReference type="RefSeq" id="WP_231813602.1">
    <property type="nucleotide sequence ID" value="NZ_JAJOZR010000005.1"/>
</dbReference>
<dbReference type="InterPro" id="IPR021558">
    <property type="entry name" value="MazE-like"/>
</dbReference>